<feature type="domain" description="RNA polymerase sigma-70 region 2" evidence="5">
    <location>
        <begin position="17"/>
        <end position="82"/>
    </location>
</feature>
<dbReference type="PANTHER" id="PTHR43133:SF63">
    <property type="entry name" value="RNA POLYMERASE SIGMA FACTOR FECI-RELATED"/>
    <property type="match status" value="1"/>
</dbReference>
<dbReference type="Gene3D" id="1.10.1740.10">
    <property type="match status" value="1"/>
</dbReference>
<evidence type="ECO:0000256" key="2">
    <source>
        <dbReference type="ARBA" id="ARBA00023015"/>
    </source>
</evidence>
<dbReference type="InterPro" id="IPR013325">
    <property type="entry name" value="RNA_pol_sigma_r2"/>
</dbReference>
<keyword evidence="3" id="KW-0731">Sigma factor</keyword>
<dbReference type="InterPro" id="IPR036388">
    <property type="entry name" value="WH-like_DNA-bd_sf"/>
</dbReference>
<dbReference type="GO" id="GO:0003677">
    <property type="term" value="F:DNA binding"/>
    <property type="evidence" value="ECO:0007669"/>
    <property type="project" value="InterPro"/>
</dbReference>
<dbReference type="PANTHER" id="PTHR43133">
    <property type="entry name" value="RNA POLYMERASE ECF-TYPE SIGMA FACTO"/>
    <property type="match status" value="1"/>
</dbReference>
<dbReference type="NCBIfam" id="TIGR02937">
    <property type="entry name" value="sigma70-ECF"/>
    <property type="match status" value="1"/>
</dbReference>
<organism evidence="7 8">
    <name type="scientific">Bordetella genomosp. 10</name>
    <dbReference type="NCBI Taxonomy" id="1416804"/>
    <lineage>
        <taxon>Bacteria</taxon>
        <taxon>Pseudomonadati</taxon>
        <taxon>Pseudomonadota</taxon>
        <taxon>Betaproteobacteria</taxon>
        <taxon>Burkholderiales</taxon>
        <taxon>Alcaligenaceae</taxon>
        <taxon>Bordetella</taxon>
    </lineage>
</organism>
<dbReference type="OrthoDB" id="8654550at2"/>
<dbReference type="GO" id="GO:0006352">
    <property type="term" value="P:DNA-templated transcription initiation"/>
    <property type="evidence" value="ECO:0007669"/>
    <property type="project" value="InterPro"/>
</dbReference>
<evidence type="ECO:0000259" key="5">
    <source>
        <dbReference type="Pfam" id="PF04542"/>
    </source>
</evidence>
<keyword evidence="8" id="KW-1185">Reference proteome</keyword>
<evidence type="ECO:0000313" key="7">
    <source>
        <dbReference type="EMBL" id="OZI38679.1"/>
    </source>
</evidence>
<dbReference type="Pfam" id="PF04542">
    <property type="entry name" value="Sigma70_r2"/>
    <property type="match status" value="1"/>
</dbReference>
<dbReference type="InterPro" id="IPR007627">
    <property type="entry name" value="RNA_pol_sigma70_r2"/>
</dbReference>
<evidence type="ECO:0000256" key="3">
    <source>
        <dbReference type="ARBA" id="ARBA00023082"/>
    </source>
</evidence>
<dbReference type="Gene3D" id="1.10.10.10">
    <property type="entry name" value="Winged helix-like DNA-binding domain superfamily/Winged helix DNA-binding domain"/>
    <property type="match status" value="1"/>
</dbReference>
<dbReference type="GO" id="GO:0016987">
    <property type="term" value="F:sigma factor activity"/>
    <property type="evidence" value="ECO:0007669"/>
    <property type="project" value="UniProtKB-KW"/>
</dbReference>
<dbReference type="Proteomes" id="UP000216020">
    <property type="component" value="Unassembled WGS sequence"/>
</dbReference>
<evidence type="ECO:0000256" key="1">
    <source>
        <dbReference type="ARBA" id="ARBA00010641"/>
    </source>
</evidence>
<accession>A0A261SMN9</accession>
<evidence type="ECO:0000259" key="6">
    <source>
        <dbReference type="Pfam" id="PF08281"/>
    </source>
</evidence>
<comment type="caution">
    <text evidence="7">The sequence shown here is derived from an EMBL/GenBank/DDBJ whole genome shotgun (WGS) entry which is preliminary data.</text>
</comment>
<dbReference type="EMBL" id="NEVM01000001">
    <property type="protein sequence ID" value="OZI38679.1"/>
    <property type="molecule type" value="Genomic_DNA"/>
</dbReference>
<dbReference type="Pfam" id="PF08281">
    <property type="entry name" value="Sigma70_r4_2"/>
    <property type="match status" value="1"/>
</dbReference>
<evidence type="ECO:0000256" key="4">
    <source>
        <dbReference type="ARBA" id="ARBA00023163"/>
    </source>
</evidence>
<dbReference type="SUPFAM" id="SSF88659">
    <property type="entry name" value="Sigma3 and sigma4 domains of RNA polymerase sigma factors"/>
    <property type="match status" value="1"/>
</dbReference>
<feature type="domain" description="RNA polymerase sigma factor 70 region 4 type 2" evidence="6">
    <location>
        <begin position="114"/>
        <end position="165"/>
    </location>
</feature>
<dbReference type="InterPro" id="IPR039425">
    <property type="entry name" value="RNA_pol_sigma-70-like"/>
</dbReference>
<evidence type="ECO:0000313" key="8">
    <source>
        <dbReference type="Proteomes" id="UP000216020"/>
    </source>
</evidence>
<dbReference type="AlphaFoldDB" id="A0A261SMN9"/>
<name>A0A261SMN9_9BORD</name>
<keyword evidence="2" id="KW-0805">Transcription regulation</keyword>
<proteinExistence type="inferred from homology"/>
<comment type="similarity">
    <text evidence="1">Belongs to the sigma-70 factor family. ECF subfamily.</text>
</comment>
<sequence>MAWEPRYADPDHSFSTLYRTHHSWLTGWLRRRGADHHDAADLAQETFIRVLQSSVAANIGEPRAYLATVARGLVVDLWRRRALEQAYLQVLQAMPVEHQPSLEAQALVRERLFKLDKMLDGLGAKVKKAFLMAMFDGAAYPVIAERLGVSVRTVGEYMAKAMARCCLIMD</sequence>
<protein>
    <submittedName>
        <fullName evidence="7">RNA polymerase subunit sigma</fullName>
    </submittedName>
</protein>
<dbReference type="InterPro" id="IPR013249">
    <property type="entry name" value="RNA_pol_sigma70_r4_t2"/>
</dbReference>
<keyword evidence="4" id="KW-0804">Transcription</keyword>
<gene>
    <name evidence="7" type="ORF">CAL29_07570</name>
</gene>
<reference evidence="8" key="1">
    <citation type="submission" date="2017-05" db="EMBL/GenBank/DDBJ databases">
        <title>Complete and WGS of Bordetella genogroups.</title>
        <authorList>
            <person name="Spilker T."/>
            <person name="Lipuma J."/>
        </authorList>
    </citation>
    <scope>NUCLEOTIDE SEQUENCE [LARGE SCALE GENOMIC DNA]</scope>
    <source>
        <strain evidence="8">AU16122</strain>
    </source>
</reference>
<dbReference type="SUPFAM" id="SSF88946">
    <property type="entry name" value="Sigma2 domain of RNA polymerase sigma factors"/>
    <property type="match status" value="1"/>
</dbReference>
<dbReference type="InterPro" id="IPR013324">
    <property type="entry name" value="RNA_pol_sigma_r3/r4-like"/>
</dbReference>
<dbReference type="InterPro" id="IPR014284">
    <property type="entry name" value="RNA_pol_sigma-70_dom"/>
</dbReference>